<name>A0ACB8F9R3_9SAUR</name>
<accession>A0ACB8F9R3</accession>
<dbReference type="EMBL" id="CM037621">
    <property type="protein sequence ID" value="KAH8001924.1"/>
    <property type="molecule type" value="Genomic_DNA"/>
</dbReference>
<sequence length="121" mass="13842">MQVVNLLNDLYSLFDNIIKNFDVYKVETIGDAYMVASGLPIRNGIKHVEEIATMSLHFLSAIIFFKIGHMPNEKLRLRIGIHTGSVVCRSSRDHKAANILPVWRHCEYSFEDGKYQFTAVI</sequence>
<reference evidence="1" key="1">
    <citation type="submission" date="2021-08" db="EMBL/GenBank/DDBJ databases">
        <title>The first chromosome-level gecko genome reveals the dynamic sex chromosomes of Neotropical dwarf geckos (Sphaerodactylidae: Sphaerodactylus).</title>
        <authorList>
            <person name="Pinto B.J."/>
            <person name="Keating S.E."/>
            <person name="Gamble T."/>
        </authorList>
    </citation>
    <scope>NUCLEOTIDE SEQUENCE</scope>
    <source>
        <strain evidence="1">TG3544</strain>
    </source>
</reference>
<protein>
    <submittedName>
        <fullName evidence="1">Guanylate cyclase 2G</fullName>
    </submittedName>
</protein>
<organism evidence="1 2">
    <name type="scientific">Sphaerodactylus townsendi</name>
    <dbReference type="NCBI Taxonomy" id="933632"/>
    <lineage>
        <taxon>Eukaryota</taxon>
        <taxon>Metazoa</taxon>
        <taxon>Chordata</taxon>
        <taxon>Craniata</taxon>
        <taxon>Vertebrata</taxon>
        <taxon>Euteleostomi</taxon>
        <taxon>Lepidosauria</taxon>
        <taxon>Squamata</taxon>
        <taxon>Bifurcata</taxon>
        <taxon>Gekkota</taxon>
        <taxon>Sphaerodactylidae</taxon>
        <taxon>Sphaerodactylus</taxon>
    </lineage>
</organism>
<gene>
    <name evidence="1" type="primary">GUCY2G</name>
    <name evidence="1" type="ORF">K3G42_018545</name>
</gene>
<proteinExistence type="predicted"/>
<evidence type="ECO:0000313" key="1">
    <source>
        <dbReference type="EMBL" id="KAH8001924.1"/>
    </source>
</evidence>
<comment type="caution">
    <text evidence="1">The sequence shown here is derived from an EMBL/GenBank/DDBJ whole genome shotgun (WGS) entry which is preliminary data.</text>
</comment>
<keyword evidence="2" id="KW-1185">Reference proteome</keyword>
<evidence type="ECO:0000313" key="2">
    <source>
        <dbReference type="Proteomes" id="UP000827872"/>
    </source>
</evidence>
<dbReference type="Proteomes" id="UP000827872">
    <property type="component" value="Linkage Group LG08"/>
</dbReference>